<evidence type="ECO:0000313" key="1">
    <source>
        <dbReference type="EMBL" id="CCH76843.1"/>
    </source>
</evidence>
<comment type="caution">
    <text evidence="1">The sequence shown here is derived from an EMBL/GenBank/DDBJ whole genome shotgun (WGS) entry which is preliminary data.</text>
</comment>
<dbReference type="PANTHER" id="PTHR36452">
    <property type="entry name" value="CHROMOSOME 12, WHOLE GENOME SHOTGUN SEQUENCE"/>
    <property type="match status" value="1"/>
</dbReference>
<dbReference type="OrthoDB" id="9794241at2"/>
<dbReference type="InterPro" id="IPR015996">
    <property type="entry name" value="UCP028451"/>
</dbReference>
<dbReference type="Pfam" id="PF09365">
    <property type="entry name" value="DUF2461"/>
    <property type="match status" value="1"/>
</dbReference>
<reference evidence="1 2" key="1">
    <citation type="journal article" date="2013" name="ISME J.">
        <title>A metabolic model for members of the genus Tetrasphaera involved in enhanced biological phosphorus removal.</title>
        <authorList>
            <person name="Kristiansen R."/>
            <person name="Nguyen H.T.T."/>
            <person name="Saunders A.M."/>
            <person name="Nielsen J.L."/>
            <person name="Wimmer R."/>
            <person name="Le V.Q."/>
            <person name="McIlroy S.J."/>
            <person name="Petrovski S."/>
            <person name="Seviour R.J."/>
            <person name="Calteau A."/>
            <person name="Nielsen K.L."/>
            <person name="Nielsen P.H."/>
        </authorList>
    </citation>
    <scope>NUCLEOTIDE SEQUENCE [LARGE SCALE GENOMIC DNA]</scope>
    <source>
        <strain evidence="1 2">T1-X7</strain>
    </source>
</reference>
<dbReference type="PANTHER" id="PTHR36452:SF1">
    <property type="entry name" value="DUF2461 DOMAIN-CONTAINING PROTEIN"/>
    <property type="match status" value="1"/>
</dbReference>
<dbReference type="PIRSF" id="PIRSF028451">
    <property type="entry name" value="UCP028451"/>
    <property type="match status" value="1"/>
</dbReference>
<accession>A0A077LTI2</accession>
<dbReference type="AlphaFoldDB" id="A0A077LTI2"/>
<organism evidence="1 2">
    <name type="scientific">Nostocoides japonicum T1-X7</name>
    <dbReference type="NCBI Taxonomy" id="1194083"/>
    <lineage>
        <taxon>Bacteria</taxon>
        <taxon>Bacillati</taxon>
        <taxon>Actinomycetota</taxon>
        <taxon>Actinomycetes</taxon>
        <taxon>Micrococcales</taxon>
        <taxon>Intrasporangiaceae</taxon>
        <taxon>Nostocoides</taxon>
    </lineage>
</organism>
<dbReference type="STRING" id="1194083.BN12_150017"/>
<keyword evidence="2" id="KW-1185">Reference proteome</keyword>
<name>A0A077LTI2_9MICO</name>
<dbReference type="InterPro" id="IPR012808">
    <property type="entry name" value="CHP02453"/>
</dbReference>
<dbReference type="Proteomes" id="UP000035721">
    <property type="component" value="Unassembled WGS sequence"/>
</dbReference>
<dbReference type="RefSeq" id="WP_048550076.1">
    <property type="nucleotide sequence ID" value="NZ_HF570958.1"/>
</dbReference>
<evidence type="ECO:0000313" key="2">
    <source>
        <dbReference type="Proteomes" id="UP000035721"/>
    </source>
</evidence>
<proteinExistence type="predicted"/>
<protein>
    <recommendedName>
        <fullName evidence="3">TIGR02453 family protein</fullName>
    </recommendedName>
</protein>
<dbReference type="NCBIfam" id="TIGR02453">
    <property type="entry name" value="TIGR02453 family protein"/>
    <property type="match status" value="1"/>
</dbReference>
<dbReference type="EMBL" id="CAJB01000057">
    <property type="protein sequence ID" value="CCH76843.1"/>
    <property type="molecule type" value="Genomic_DNA"/>
</dbReference>
<evidence type="ECO:0008006" key="3">
    <source>
        <dbReference type="Google" id="ProtNLM"/>
    </source>
</evidence>
<gene>
    <name evidence="1" type="ORF">BN12_150017</name>
</gene>
<sequence>MPFDGIPFAALDFYEDLEADNSRTWWLEHKHVYDEQVRAPIEALGAELEDEFGPAKVFRPYRDVRFAKDKTPYKTHQGAWFGESHRYLHVSAAGLFVAGGYWHMSSAQVGRLRRAVADDVAGAALETALADRAVRRLEVGGEMLTRVPSGFDKNHPRADLLRRKALTVGRDLGFPAWLPTRRTLTEVRRQWRAMEPVVVWLDQHVGED</sequence>